<keyword evidence="1" id="KW-1133">Transmembrane helix</keyword>
<reference evidence="2 3" key="1">
    <citation type="submission" date="2019-08" db="EMBL/GenBank/DDBJ databases">
        <title>In-depth cultivation of the pig gut microbiome towards novel bacterial diversity and tailored functional studies.</title>
        <authorList>
            <person name="Wylensek D."/>
            <person name="Hitch T.C.A."/>
            <person name="Clavel T."/>
        </authorList>
    </citation>
    <scope>NUCLEOTIDE SEQUENCE [LARGE SCALE GENOMIC DNA]</scope>
    <source>
        <strain evidence="2 3">Oil-RF-744-WCA-WT-10</strain>
    </source>
</reference>
<sequence>MSKDYDDDIGNKHEGCASMCIVIVIIFSMVVLLLSLCSCKTQYKVVEVPKVVTQEHTIESVRIDHVRDTLVQRDSIYHYVQGDTVRIERWHYLQGTTNVVRVDTVHVTDSVQVPVVTTQTIEKEVEVPRTLSWAQKTLMIFGGVSMIALLLLIAYKTRMR</sequence>
<feature type="transmembrane region" description="Helical" evidence="1">
    <location>
        <begin position="138"/>
        <end position="155"/>
    </location>
</feature>
<evidence type="ECO:0000313" key="3">
    <source>
        <dbReference type="Proteomes" id="UP000483362"/>
    </source>
</evidence>
<dbReference type="EMBL" id="VULT01000035">
    <property type="protein sequence ID" value="MSS18759.1"/>
    <property type="molecule type" value="Genomic_DNA"/>
</dbReference>
<evidence type="ECO:0000256" key="1">
    <source>
        <dbReference type="SAM" id="Phobius"/>
    </source>
</evidence>
<keyword evidence="1" id="KW-0472">Membrane</keyword>
<name>A0A6L5XGW0_9BACT</name>
<evidence type="ECO:0000313" key="2">
    <source>
        <dbReference type="EMBL" id="MSS18759.1"/>
    </source>
</evidence>
<organism evidence="2 3">
    <name type="scientific">Sodaliphilus pleomorphus</name>
    <dbReference type="NCBI Taxonomy" id="2606626"/>
    <lineage>
        <taxon>Bacteria</taxon>
        <taxon>Pseudomonadati</taxon>
        <taxon>Bacteroidota</taxon>
        <taxon>Bacteroidia</taxon>
        <taxon>Bacteroidales</taxon>
        <taxon>Muribaculaceae</taxon>
        <taxon>Sodaliphilus</taxon>
    </lineage>
</organism>
<keyword evidence="1" id="KW-0812">Transmembrane</keyword>
<proteinExistence type="predicted"/>
<dbReference type="RefSeq" id="WP_154328077.1">
    <property type="nucleotide sequence ID" value="NZ_CP045696.1"/>
</dbReference>
<dbReference type="AlphaFoldDB" id="A0A6L5XGW0"/>
<protein>
    <submittedName>
        <fullName evidence="2">Uncharacterized protein</fullName>
    </submittedName>
</protein>
<feature type="transmembrane region" description="Helical" evidence="1">
    <location>
        <begin position="16"/>
        <end position="36"/>
    </location>
</feature>
<comment type="caution">
    <text evidence="2">The sequence shown here is derived from an EMBL/GenBank/DDBJ whole genome shotgun (WGS) entry which is preliminary data.</text>
</comment>
<gene>
    <name evidence="2" type="ORF">FYJ29_13475</name>
</gene>
<keyword evidence="3" id="KW-1185">Reference proteome</keyword>
<dbReference type="Proteomes" id="UP000483362">
    <property type="component" value="Unassembled WGS sequence"/>
</dbReference>
<accession>A0A6L5XGW0</accession>